<keyword evidence="1" id="KW-0812">Transmembrane</keyword>
<accession>A0A7X5HU95</accession>
<evidence type="ECO:0000313" key="4">
    <source>
        <dbReference type="Proteomes" id="UP000461585"/>
    </source>
</evidence>
<feature type="domain" description="DZANK-type" evidence="2">
    <location>
        <begin position="5"/>
        <end position="50"/>
    </location>
</feature>
<keyword evidence="1" id="KW-1133">Transmembrane helix</keyword>
<protein>
    <submittedName>
        <fullName evidence="3">Zinc ribbon domain-containing protein</fullName>
    </submittedName>
</protein>
<dbReference type="Proteomes" id="UP000461585">
    <property type="component" value="Unassembled WGS sequence"/>
</dbReference>
<keyword evidence="1" id="KW-0472">Membrane</keyword>
<evidence type="ECO:0000313" key="3">
    <source>
        <dbReference type="EMBL" id="NDL66785.1"/>
    </source>
</evidence>
<feature type="transmembrane region" description="Helical" evidence="1">
    <location>
        <begin position="212"/>
        <end position="231"/>
    </location>
</feature>
<dbReference type="RefSeq" id="WP_162369513.1">
    <property type="nucleotide sequence ID" value="NZ_JAAEEH010000006.1"/>
</dbReference>
<feature type="transmembrane region" description="Helical" evidence="1">
    <location>
        <begin position="171"/>
        <end position="192"/>
    </location>
</feature>
<sequence>MNKACNSCSAQLSANVKFCRKCGKPVAEERKCIHCGRAVSETAKFCRGCGKPAAGMIGRTSRAPGGNGFPDRATAREGELIFEIDMPDTPVPDTTEAAVMEAHGPIRILAGGLATAIKGIGMAGKNKKALSFALGSASVWLVLSLLAAVGVPVPSWLRFLTFADGGTTGGAPGMLGGIVGKGMFVSLVAGLATGARSRARVKKEKDRAGQSAAANGLGLTLAGMGLAWMLYNWMSGDNSPQNSIIGIVAAGTALRSSSQSGFIRRLLFSVTGWLSRTKLPTDLQAGRLTAGVAAGFALGVPMSVVEIPWIGYFAGLLILLTGAALSLKSVDNAHLGSDPK</sequence>
<feature type="transmembrane region" description="Helical" evidence="1">
    <location>
        <begin position="309"/>
        <end position="327"/>
    </location>
</feature>
<dbReference type="InterPro" id="IPR025874">
    <property type="entry name" value="DZR"/>
</dbReference>
<keyword evidence="4" id="KW-1185">Reference proteome</keyword>
<name>A0A7X5HU95_9FIRM</name>
<comment type="caution">
    <text evidence="3">The sequence shown here is derived from an EMBL/GenBank/DDBJ whole genome shotgun (WGS) entry which is preliminary data.</text>
</comment>
<organism evidence="3 4">
    <name type="scientific">Anaerotalea alkaliphila</name>
    <dbReference type="NCBI Taxonomy" id="2662126"/>
    <lineage>
        <taxon>Bacteria</taxon>
        <taxon>Bacillati</taxon>
        <taxon>Bacillota</taxon>
        <taxon>Clostridia</taxon>
        <taxon>Eubacteriales</taxon>
        <taxon>Anaerotalea</taxon>
    </lineage>
</organism>
<feature type="transmembrane region" description="Helical" evidence="1">
    <location>
        <begin position="129"/>
        <end position="151"/>
    </location>
</feature>
<evidence type="ECO:0000259" key="2">
    <source>
        <dbReference type="Pfam" id="PF12773"/>
    </source>
</evidence>
<dbReference type="AlphaFoldDB" id="A0A7X5HU95"/>
<dbReference type="EMBL" id="JAAEEH010000006">
    <property type="protein sequence ID" value="NDL66785.1"/>
    <property type="molecule type" value="Genomic_DNA"/>
</dbReference>
<proteinExistence type="predicted"/>
<dbReference type="Pfam" id="PF12773">
    <property type="entry name" value="DZR"/>
    <property type="match status" value="1"/>
</dbReference>
<evidence type="ECO:0000256" key="1">
    <source>
        <dbReference type="SAM" id="Phobius"/>
    </source>
</evidence>
<gene>
    <name evidence="3" type="ORF">GXN74_03375</name>
</gene>
<reference evidence="3 4" key="1">
    <citation type="submission" date="2020-01" db="EMBL/GenBank/DDBJ databases">
        <title>Anaeroalcalibacter tamaniensis gen. nov., sp. nov., moderately halophilic strictly anaerobic fermenter bacterium from mud volcano of Taman peninsula.</title>
        <authorList>
            <person name="Frolova A."/>
            <person name="Merkel A.Y."/>
            <person name="Slobodkin A.I."/>
        </authorList>
    </citation>
    <scope>NUCLEOTIDE SEQUENCE [LARGE SCALE GENOMIC DNA]</scope>
    <source>
        <strain evidence="3 4">F-3ap</strain>
    </source>
</reference>